<dbReference type="InterPro" id="IPR011333">
    <property type="entry name" value="SKP1/BTB/POZ_sf"/>
</dbReference>
<dbReference type="Pfam" id="PF00651">
    <property type="entry name" value="BTB"/>
    <property type="match status" value="1"/>
</dbReference>
<evidence type="ECO:0000259" key="1">
    <source>
        <dbReference type="PROSITE" id="PS50097"/>
    </source>
</evidence>
<reference evidence="2 3" key="1">
    <citation type="journal article" date="2010" name="Proc. Natl. Acad. Sci. U.S.A.">
        <title>Insights into evolution of multicellular fungi from the assembled chromosomes of the mushroom Coprinopsis cinerea (Coprinus cinereus).</title>
        <authorList>
            <person name="Stajich J.E."/>
            <person name="Wilke S.K."/>
            <person name="Ahren D."/>
            <person name="Au C.H."/>
            <person name="Birren B.W."/>
            <person name="Borodovsky M."/>
            <person name="Burns C."/>
            <person name="Canback B."/>
            <person name="Casselton L.A."/>
            <person name="Cheng C.K."/>
            <person name="Deng J."/>
            <person name="Dietrich F.S."/>
            <person name="Fargo D.C."/>
            <person name="Farman M.L."/>
            <person name="Gathman A.C."/>
            <person name="Goldberg J."/>
            <person name="Guigo R."/>
            <person name="Hoegger P.J."/>
            <person name="Hooker J.B."/>
            <person name="Huggins A."/>
            <person name="James T.Y."/>
            <person name="Kamada T."/>
            <person name="Kilaru S."/>
            <person name="Kodira C."/>
            <person name="Kues U."/>
            <person name="Kupfer D."/>
            <person name="Kwan H.S."/>
            <person name="Lomsadze A."/>
            <person name="Li W."/>
            <person name="Lilly W.W."/>
            <person name="Ma L.J."/>
            <person name="Mackey A.J."/>
            <person name="Manning G."/>
            <person name="Martin F."/>
            <person name="Muraguchi H."/>
            <person name="Natvig D.O."/>
            <person name="Palmerini H."/>
            <person name="Ramesh M.A."/>
            <person name="Rehmeyer C.J."/>
            <person name="Roe B.A."/>
            <person name="Shenoy N."/>
            <person name="Stanke M."/>
            <person name="Ter-Hovhannisyan V."/>
            <person name="Tunlid A."/>
            <person name="Velagapudi R."/>
            <person name="Vision T.J."/>
            <person name="Zeng Q."/>
            <person name="Zolan M.E."/>
            <person name="Pukkila P.J."/>
        </authorList>
    </citation>
    <scope>NUCLEOTIDE SEQUENCE [LARGE SCALE GENOMIC DNA]</scope>
    <source>
        <strain evidence="3">Okayama-7 / 130 / ATCC MYA-4618 / FGSC 9003</strain>
    </source>
</reference>
<dbReference type="VEuPathDB" id="FungiDB:CC1G_04665"/>
<dbReference type="SUPFAM" id="SSF54695">
    <property type="entry name" value="POZ domain"/>
    <property type="match status" value="1"/>
</dbReference>
<feature type="domain" description="BTB" evidence="1">
    <location>
        <begin position="83"/>
        <end position="149"/>
    </location>
</feature>
<dbReference type="Proteomes" id="UP000001861">
    <property type="component" value="Unassembled WGS sequence"/>
</dbReference>
<dbReference type="HOGENOM" id="CLU_946703_0_0_1"/>
<dbReference type="STRING" id="240176.A8N558"/>
<dbReference type="EMBL" id="AACS02000003">
    <property type="protein sequence ID" value="EAU91898.2"/>
    <property type="molecule type" value="Genomic_DNA"/>
</dbReference>
<keyword evidence="3" id="KW-1185">Reference proteome</keyword>
<evidence type="ECO:0000313" key="2">
    <source>
        <dbReference type="EMBL" id="EAU91898.2"/>
    </source>
</evidence>
<accession>A8N558</accession>
<dbReference type="OrthoDB" id="3193844at2759"/>
<dbReference type="InParanoid" id="A8N558"/>
<comment type="caution">
    <text evidence="2">The sequence shown here is derived from an EMBL/GenBank/DDBJ whole genome shotgun (WGS) entry which is preliminary data.</text>
</comment>
<dbReference type="CDD" id="cd18186">
    <property type="entry name" value="BTB_POZ_ZBTB_KLHL-like"/>
    <property type="match status" value="1"/>
</dbReference>
<name>A8N558_COPC7</name>
<dbReference type="OMA" id="HGHIANA"/>
<dbReference type="KEGG" id="cci:CC1G_04665"/>
<dbReference type="RefSeq" id="XP_001829976.2">
    <property type="nucleotide sequence ID" value="XM_001829924.2"/>
</dbReference>
<sequence length="294" mass="33304">MYLNPGLAFKLSSLVSLNLHVHNRAINRLIHYRWNDDLYSTLRWPAIMIGTPSPDAPSNTSTIISSISTAKTAAQTSEQYFFRDIIFRADDELFKVPALYFLTESQFFRDMFDLPNPEGSIVDSTCKDKPLVLEGVRASELSALLRVMYPPTFREADLLSKEEWAAVLKLADMWQMKPIKALAVEHLVQDLSEDPVTRVVLGKKHHVPEWIIPAYKQLIKREEPISPKDLEGLGVEIALKICAMRESCSRVEYPGGKGRAPQTVWSLGKSRPVIPSSEDLRGLDERLQKELIDN</sequence>
<dbReference type="GeneID" id="6006415"/>
<proteinExistence type="predicted"/>
<gene>
    <name evidence="2" type="ORF">CC1G_04665</name>
</gene>
<dbReference type="eggNOG" id="ENOG502SQWF">
    <property type="taxonomic scope" value="Eukaryota"/>
</dbReference>
<protein>
    <recommendedName>
        <fullName evidence="1">BTB domain-containing protein</fullName>
    </recommendedName>
</protein>
<dbReference type="InterPro" id="IPR000210">
    <property type="entry name" value="BTB/POZ_dom"/>
</dbReference>
<dbReference type="SMART" id="SM00225">
    <property type="entry name" value="BTB"/>
    <property type="match status" value="1"/>
</dbReference>
<dbReference type="Gene3D" id="3.30.710.10">
    <property type="entry name" value="Potassium Channel Kv1.1, Chain A"/>
    <property type="match status" value="1"/>
</dbReference>
<evidence type="ECO:0000313" key="3">
    <source>
        <dbReference type="Proteomes" id="UP000001861"/>
    </source>
</evidence>
<dbReference type="PROSITE" id="PS50097">
    <property type="entry name" value="BTB"/>
    <property type="match status" value="1"/>
</dbReference>
<organism evidence="2 3">
    <name type="scientific">Coprinopsis cinerea (strain Okayama-7 / 130 / ATCC MYA-4618 / FGSC 9003)</name>
    <name type="common">Inky cap fungus</name>
    <name type="synonym">Hormographiella aspergillata</name>
    <dbReference type="NCBI Taxonomy" id="240176"/>
    <lineage>
        <taxon>Eukaryota</taxon>
        <taxon>Fungi</taxon>
        <taxon>Dikarya</taxon>
        <taxon>Basidiomycota</taxon>
        <taxon>Agaricomycotina</taxon>
        <taxon>Agaricomycetes</taxon>
        <taxon>Agaricomycetidae</taxon>
        <taxon>Agaricales</taxon>
        <taxon>Agaricineae</taxon>
        <taxon>Psathyrellaceae</taxon>
        <taxon>Coprinopsis</taxon>
    </lineage>
</organism>
<dbReference type="AlphaFoldDB" id="A8N558"/>